<dbReference type="PROSITE" id="PS52035">
    <property type="entry name" value="PEPTIDASE_M14"/>
    <property type="match status" value="1"/>
</dbReference>
<dbReference type="Pfam" id="PF00246">
    <property type="entry name" value="Peptidase_M14"/>
    <property type="match status" value="1"/>
</dbReference>
<evidence type="ECO:0000313" key="2">
    <source>
        <dbReference type="EMBL" id="SUZ79898.1"/>
    </source>
</evidence>
<reference evidence="2" key="1">
    <citation type="submission" date="2018-05" db="EMBL/GenBank/DDBJ databases">
        <authorList>
            <person name="Lanie J.A."/>
            <person name="Ng W.-L."/>
            <person name="Kazmierczak K.M."/>
            <person name="Andrzejewski T.M."/>
            <person name="Davidsen T.M."/>
            <person name="Wayne K.J."/>
            <person name="Tettelin H."/>
            <person name="Glass J.I."/>
            <person name="Rusch D."/>
            <person name="Podicherti R."/>
            <person name="Tsui H.-C.T."/>
            <person name="Winkler M.E."/>
        </authorList>
    </citation>
    <scope>NUCLEOTIDE SEQUENCE</scope>
</reference>
<name>A0A381QM02_9ZZZZ</name>
<dbReference type="Gene3D" id="3.40.630.10">
    <property type="entry name" value="Zn peptidases"/>
    <property type="match status" value="1"/>
</dbReference>
<dbReference type="EMBL" id="UINC01001405">
    <property type="protein sequence ID" value="SUZ79898.1"/>
    <property type="molecule type" value="Genomic_DNA"/>
</dbReference>
<dbReference type="GO" id="GO:0008270">
    <property type="term" value="F:zinc ion binding"/>
    <property type="evidence" value="ECO:0007669"/>
    <property type="project" value="InterPro"/>
</dbReference>
<dbReference type="SUPFAM" id="SSF53187">
    <property type="entry name" value="Zn-dependent exopeptidases"/>
    <property type="match status" value="1"/>
</dbReference>
<dbReference type="GO" id="GO:0006508">
    <property type="term" value="P:proteolysis"/>
    <property type="evidence" value="ECO:0007669"/>
    <property type="project" value="InterPro"/>
</dbReference>
<accession>A0A381QM02</accession>
<evidence type="ECO:0000259" key="1">
    <source>
        <dbReference type="PROSITE" id="PS52035"/>
    </source>
</evidence>
<gene>
    <name evidence="2" type="ORF">METZ01_LOCUS32752</name>
</gene>
<dbReference type="GO" id="GO:0004181">
    <property type="term" value="F:metallocarboxypeptidase activity"/>
    <property type="evidence" value="ECO:0007669"/>
    <property type="project" value="InterPro"/>
</dbReference>
<dbReference type="SMART" id="SM00631">
    <property type="entry name" value="Zn_pept"/>
    <property type="match status" value="1"/>
</dbReference>
<dbReference type="InterPro" id="IPR000834">
    <property type="entry name" value="Peptidase_M14"/>
</dbReference>
<sequence>MRRDCPHAAIRYGFSLLLTGLLAGTLVIPSRAQVEWSPVPDGYPRTAAEENGFTRHTRHLEMWEYLEALRGVTTDMRLGSYGQTWEGRELPYAVFSRPLVSEPWEAWALGRPVVVLAANVHGGERTFREGLMILMRDFTIPGTDAYELLDEVTVLVAPQINPDGFEATERGTRGNAWGIDLNRDYIKLEQPAIANYVGNIISKWRPHMFVDGHNGGSRPYNLNYQCPSHFDPAIEITLMCDREIFPAINAKLATEGYKAWYYTGGDENEWRVGGSQARIGRNYGGFVNSVGILFEAPSQELETGARAGYLGYLTVVEFAAEHTDRLMSVVDDARSETIEMGAEPRGDIAVVMEYAAEDYPVSYEIVRGGGRGGSSNDPVEIIQVTGADLMKKPVALRLRARPWAYLLPRDAVDAVAMLRRHGITVETLVSAVELQVDAYTVTDVTHERAYNHAAATKVEVGEVLTLTELFPAGTFIVPTAQYLGRLVAHMLEPETEDSVVYWNTMDAWIPRSADAVGGGRGFGGRGAGTGSARPPLVPIYKLMTPTALTTKVMGN</sequence>
<organism evidence="2">
    <name type="scientific">marine metagenome</name>
    <dbReference type="NCBI Taxonomy" id="408172"/>
    <lineage>
        <taxon>unclassified sequences</taxon>
        <taxon>metagenomes</taxon>
        <taxon>ecological metagenomes</taxon>
    </lineage>
</organism>
<feature type="domain" description="Peptidase M14" evidence="1">
    <location>
        <begin position="55"/>
        <end position="319"/>
    </location>
</feature>
<protein>
    <recommendedName>
        <fullName evidence="1">Peptidase M14 domain-containing protein</fullName>
    </recommendedName>
</protein>
<dbReference type="AlphaFoldDB" id="A0A381QM02"/>
<proteinExistence type="predicted"/>